<comment type="similarity">
    <text evidence="1">Belongs to the glutamate:Na(+) symporter (ESS) (TC 2.A.27) family.</text>
</comment>
<keyword evidence="1" id="KW-0406">Ion transport</keyword>
<dbReference type="Proteomes" id="UP001223586">
    <property type="component" value="Unassembled WGS sequence"/>
</dbReference>
<dbReference type="InterPro" id="IPR004445">
    <property type="entry name" value="GltS"/>
</dbReference>
<feature type="transmembrane region" description="Helical" evidence="1">
    <location>
        <begin position="242"/>
        <end position="261"/>
    </location>
</feature>
<name>A0ABT9WYN4_9BACI</name>
<keyword evidence="1" id="KW-0812">Transmembrane</keyword>
<protein>
    <recommendedName>
        <fullName evidence="1 2">Sodium/glutamate symporter</fullName>
    </recommendedName>
</protein>
<comment type="subcellular location">
    <subcellularLocation>
        <location evidence="1">Cell membrane</location>
        <topology evidence="1">Multi-pass membrane protein</topology>
    </subcellularLocation>
</comment>
<keyword evidence="4" id="KW-1185">Reference proteome</keyword>
<feature type="transmembrane region" description="Helical" evidence="1">
    <location>
        <begin position="6"/>
        <end position="25"/>
    </location>
</feature>
<comment type="function">
    <text evidence="1">Catalyzes the sodium-dependent transport of glutamate.</text>
</comment>
<feature type="transmembrane region" description="Helical" evidence="1">
    <location>
        <begin position="34"/>
        <end position="56"/>
    </location>
</feature>
<dbReference type="PANTHER" id="PTHR36178:SF1">
    <property type="entry name" value="SODIUM_GLUTAMATE SYMPORTER"/>
    <property type="match status" value="1"/>
</dbReference>
<gene>
    <name evidence="3" type="ORF">J2S08_004313</name>
</gene>
<dbReference type="RefSeq" id="WP_307233205.1">
    <property type="nucleotide sequence ID" value="NZ_JAUSTT010000043.1"/>
</dbReference>
<keyword evidence="1" id="KW-1003">Cell membrane</keyword>
<keyword evidence="1" id="KW-0739">Sodium transport</keyword>
<evidence type="ECO:0000256" key="1">
    <source>
        <dbReference type="HAMAP-Rule" id="MF_02062"/>
    </source>
</evidence>
<proteinExistence type="inferred from homology"/>
<feature type="transmembrane region" description="Helical" evidence="1">
    <location>
        <begin position="302"/>
        <end position="328"/>
    </location>
</feature>
<evidence type="ECO:0000313" key="4">
    <source>
        <dbReference type="Proteomes" id="UP001223586"/>
    </source>
</evidence>
<feature type="transmembrane region" description="Helical" evidence="1">
    <location>
        <begin position="273"/>
        <end position="296"/>
    </location>
</feature>
<feature type="transmembrane region" description="Helical" evidence="1">
    <location>
        <begin position="160"/>
        <end position="184"/>
    </location>
</feature>
<dbReference type="Pfam" id="PF03616">
    <property type="entry name" value="Glt_symporter"/>
    <property type="match status" value="1"/>
</dbReference>
<reference evidence="3 4" key="1">
    <citation type="submission" date="2023-07" db="EMBL/GenBank/DDBJ databases">
        <title>Genomic Encyclopedia of Type Strains, Phase IV (KMG-IV): sequencing the most valuable type-strain genomes for metagenomic binning, comparative biology and taxonomic classification.</title>
        <authorList>
            <person name="Goeker M."/>
        </authorList>
    </citation>
    <scope>NUCLEOTIDE SEQUENCE [LARGE SCALE GENOMIC DNA]</scope>
    <source>
        <strain evidence="3 4">DSM 23837</strain>
    </source>
</reference>
<comment type="caution">
    <text evidence="3">The sequence shown here is derived from an EMBL/GenBank/DDBJ whole genome shotgun (WGS) entry which is preliminary data.</text>
</comment>
<keyword evidence="1" id="KW-0472">Membrane</keyword>
<feature type="transmembrane region" description="Helical" evidence="1">
    <location>
        <begin position="68"/>
        <end position="88"/>
    </location>
</feature>
<keyword evidence="1" id="KW-1133">Transmembrane helix</keyword>
<feature type="transmembrane region" description="Helical" evidence="1">
    <location>
        <begin position="369"/>
        <end position="390"/>
    </location>
</feature>
<dbReference type="PANTHER" id="PTHR36178">
    <property type="entry name" value="SLR0625 PROTEIN"/>
    <property type="match status" value="1"/>
</dbReference>
<dbReference type="NCBIfam" id="TIGR00210">
    <property type="entry name" value="gltS"/>
    <property type="match status" value="1"/>
</dbReference>
<feature type="transmembrane region" description="Helical" evidence="1">
    <location>
        <begin position="215"/>
        <end position="236"/>
    </location>
</feature>
<dbReference type="EMBL" id="JAUSTT010000043">
    <property type="protein sequence ID" value="MDQ0178408.1"/>
    <property type="molecule type" value="Genomic_DNA"/>
</dbReference>
<keyword evidence="1" id="KW-0769">Symport</keyword>
<accession>A0ABT9WYN4</accession>
<keyword evidence="1" id="KW-0029">Amino-acid transport</keyword>
<evidence type="ECO:0000313" key="3">
    <source>
        <dbReference type="EMBL" id="MDQ0178408.1"/>
    </source>
</evidence>
<keyword evidence="1" id="KW-0915">Sodium</keyword>
<evidence type="ECO:0000256" key="2">
    <source>
        <dbReference type="NCBIfam" id="TIGR00210"/>
    </source>
</evidence>
<keyword evidence="1" id="KW-0813">Transport</keyword>
<feature type="transmembrane region" description="Helical" evidence="1">
    <location>
        <begin position="95"/>
        <end position="117"/>
    </location>
</feature>
<organism evidence="3 4">
    <name type="scientific">Bacillus chungangensis</name>
    <dbReference type="NCBI Taxonomy" id="587633"/>
    <lineage>
        <taxon>Bacteria</taxon>
        <taxon>Bacillati</taxon>
        <taxon>Bacillota</taxon>
        <taxon>Bacilli</taxon>
        <taxon>Bacillales</taxon>
        <taxon>Bacillaceae</taxon>
        <taxon>Bacillus</taxon>
    </lineage>
</organism>
<sequence>MTLAFDQVTTIFLAAATLMLGSFIIHKVPFLNKFCIPAPVAGGLIFAVIVTALKGFEIVEIQLDTSLQSLFMLTFFTTVGLGASFRLIKLGGKLLVIYWLACGFLALAQNVIGISLAKFFHIDPLLGIMVGAVSMEGGHGAATAFGGTIEELGVNSALSIGLAAATFGLISGGLVGGPVVRYLISKHDLKPNETVKESTTNVPDDSNTSWSSQKFMVQVFIITLCMAFGTYLGQLFSSATGFVLPGYVGAMFVAVIVRNVIDRFNKETINMKQINLIGDITLGIFLSMALMSIQLWEVVDLALPMLIILIIQVIFIILLGIFVLFHLFGRDYDAAVMVGGFTGHGLGATPNAIANMDAITRKFGPSQKAFLIVPIVGAFLIDVFAMPIIITSINLFK</sequence>
<dbReference type="HAMAP" id="MF_02062">
    <property type="entry name" value="GltS"/>
    <property type="match status" value="1"/>
</dbReference>